<dbReference type="EMBL" id="BNFF01000001">
    <property type="protein sequence ID" value="GHK55134.1"/>
    <property type="molecule type" value="Genomic_DNA"/>
</dbReference>
<keyword evidence="1" id="KW-0472">Membrane</keyword>
<keyword evidence="1" id="KW-1133">Transmembrane helix</keyword>
<protein>
    <recommendedName>
        <fullName evidence="4">Sodium-dependent phosphate transporter</fullName>
    </recommendedName>
</protein>
<comment type="caution">
    <text evidence="2">The sequence shown here is derived from an EMBL/GenBank/DDBJ whole genome shotgun (WGS) entry which is preliminary data.</text>
</comment>
<evidence type="ECO:0008006" key="4">
    <source>
        <dbReference type="Google" id="ProtNLM"/>
    </source>
</evidence>
<dbReference type="AlphaFoldDB" id="A0A919HUV4"/>
<accession>A0A919HUV4</accession>
<feature type="transmembrane region" description="Helical" evidence="1">
    <location>
        <begin position="20"/>
        <end position="40"/>
    </location>
</feature>
<evidence type="ECO:0000313" key="2">
    <source>
        <dbReference type="EMBL" id="GHK55134.1"/>
    </source>
</evidence>
<keyword evidence="1" id="KW-0812">Transmembrane</keyword>
<gene>
    <name evidence="2" type="ORF">KPZU09_48700</name>
</gene>
<reference evidence="2" key="1">
    <citation type="submission" date="2020-10" db="EMBL/GenBank/DDBJ databases">
        <title>Genome Sequence of ESBL Producing Zambian Clinical Strains.</title>
        <authorList>
            <person name="Shawa M."/>
            <person name="Furuta Y."/>
            <person name="Simbotwe M."/>
            <person name="Mulenga E."/>
            <person name="Mubanga M."/>
            <person name="Mulenga G."/>
            <person name="Kaile C."/>
            <person name="Zorigt T."/>
            <person name="Hang'ombe B."/>
            <person name="Higashi H."/>
        </authorList>
    </citation>
    <scope>NUCLEOTIDE SEQUENCE</scope>
    <source>
        <strain evidence="2">Zam_UTH_09</strain>
    </source>
</reference>
<proteinExistence type="predicted"/>
<sequence length="131" mass="15060">MLNNSAANAAARRVALGSLLFKLVGSLIILPFVHPLAAAMQKLPLAESELVIYFHVFYNLLRCIAMVPFAGPMAKLCQRLIRDEPELDNHLKPKHLDPSALDTRRWRWPMPRVRRCALVTRWSRCWRACTR</sequence>
<organism evidence="2 3">
    <name type="scientific">Klebsiella pneumoniae</name>
    <dbReference type="NCBI Taxonomy" id="573"/>
    <lineage>
        <taxon>Bacteria</taxon>
        <taxon>Pseudomonadati</taxon>
        <taxon>Pseudomonadota</taxon>
        <taxon>Gammaproteobacteria</taxon>
        <taxon>Enterobacterales</taxon>
        <taxon>Enterobacteriaceae</taxon>
        <taxon>Klebsiella/Raoultella group</taxon>
        <taxon>Klebsiella</taxon>
        <taxon>Klebsiella pneumoniae complex</taxon>
    </lineage>
</organism>
<evidence type="ECO:0000313" key="3">
    <source>
        <dbReference type="Proteomes" id="UP000655094"/>
    </source>
</evidence>
<evidence type="ECO:0000256" key="1">
    <source>
        <dbReference type="SAM" id="Phobius"/>
    </source>
</evidence>
<name>A0A919HUV4_KLEPN</name>
<feature type="transmembrane region" description="Helical" evidence="1">
    <location>
        <begin position="52"/>
        <end position="71"/>
    </location>
</feature>
<dbReference type="Proteomes" id="UP000655094">
    <property type="component" value="Unassembled WGS sequence"/>
</dbReference>